<evidence type="ECO:0000313" key="1">
    <source>
        <dbReference type="EMBL" id="KAF2250363.1"/>
    </source>
</evidence>
<dbReference type="GeneID" id="54575104"/>
<organism evidence="1 2">
    <name type="scientific">Trematosphaeria pertusa</name>
    <dbReference type="NCBI Taxonomy" id="390896"/>
    <lineage>
        <taxon>Eukaryota</taxon>
        <taxon>Fungi</taxon>
        <taxon>Dikarya</taxon>
        <taxon>Ascomycota</taxon>
        <taxon>Pezizomycotina</taxon>
        <taxon>Dothideomycetes</taxon>
        <taxon>Pleosporomycetidae</taxon>
        <taxon>Pleosporales</taxon>
        <taxon>Massarineae</taxon>
        <taxon>Trematosphaeriaceae</taxon>
        <taxon>Trematosphaeria</taxon>
    </lineage>
</organism>
<dbReference type="Proteomes" id="UP000800094">
    <property type="component" value="Unassembled WGS sequence"/>
</dbReference>
<gene>
    <name evidence="1" type="ORF">BU26DRAFT_300494</name>
</gene>
<dbReference type="EMBL" id="ML987194">
    <property type="protein sequence ID" value="KAF2250363.1"/>
    <property type="molecule type" value="Genomic_DNA"/>
</dbReference>
<accession>A0A6A6ILK8</accession>
<dbReference type="RefSeq" id="XP_033685367.1">
    <property type="nucleotide sequence ID" value="XM_033821774.1"/>
</dbReference>
<proteinExistence type="predicted"/>
<dbReference type="AlphaFoldDB" id="A0A6A6ILK8"/>
<sequence>MGNTKNTRASVKAAQGTQSPFHLPLMSVADIGIAGSAPLTANVDVMSNTVAKKTLSLKDRKAAEKAKKKEKQEAAARKNKESKKLVKAVAANMVPVEVPQNKLAAPAEVDTPAIGTVQKTVLGAVLKVIGVEDAAPNQEPTLPTNVGTFSPDPSILPRVAHSHQYAPLLPPQCPERLPLI</sequence>
<protein>
    <submittedName>
        <fullName evidence="1">Uncharacterized protein</fullName>
    </submittedName>
</protein>
<reference evidence="1" key="1">
    <citation type="journal article" date="2020" name="Stud. Mycol.">
        <title>101 Dothideomycetes genomes: a test case for predicting lifestyles and emergence of pathogens.</title>
        <authorList>
            <person name="Haridas S."/>
            <person name="Albert R."/>
            <person name="Binder M."/>
            <person name="Bloem J."/>
            <person name="Labutti K."/>
            <person name="Salamov A."/>
            <person name="Andreopoulos B."/>
            <person name="Baker S."/>
            <person name="Barry K."/>
            <person name="Bills G."/>
            <person name="Bluhm B."/>
            <person name="Cannon C."/>
            <person name="Castanera R."/>
            <person name="Culley D."/>
            <person name="Daum C."/>
            <person name="Ezra D."/>
            <person name="Gonzalez J."/>
            <person name="Henrissat B."/>
            <person name="Kuo A."/>
            <person name="Liang C."/>
            <person name="Lipzen A."/>
            <person name="Lutzoni F."/>
            <person name="Magnuson J."/>
            <person name="Mondo S."/>
            <person name="Nolan M."/>
            <person name="Ohm R."/>
            <person name="Pangilinan J."/>
            <person name="Park H.-J."/>
            <person name="Ramirez L."/>
            <person name="Alfaro M."/>
            <person name="Sun H."/>
            <person name="Tritt A."/>
            <person name="Yoshinaga Y."/>
            <person name="Zwiers L.-H."/>
            <person name="Turgeon B."/>
            <person name="Goodwin S."/>
            <person name="Spatafora J."/>
            <person name="Crous P."/>
            <person name="Grigoriev I."/>
        </authorList>
    </citation>
    <scope>NUCLEOTIDE SEQUENCE</scope>
    <source>
        <strain evidence="1">CBS 122368</strain>
    </source>
</reference>
<keyword evidence="2" id="KW-1185">Reference proteome</keyword>
<name>A0A6A6ILK8_9PLEO</name>
<evidence type="ECO:0000313" key="2">
    <source>
        <dbReference type="Proteomes" id="UP000800094"/>
    </source>
</evidence>